<feature type="region of interest" description="Disordered" evidence="1">
    <location>
        <begin position="1214"/>
        <end position="1250"/>
    </location>
</feature>
<dbReference type="InterPro" id="IPR036365">
    <property type="entry name" value="PGBD-like_sf"/>
</dbReference>
<dbReference type="Pfam" id="PF00041">
    <property type="entry name" value="fn3"/>
    <property type="match status" value="1"/>
</dbReference>
<feature type="domain" description="Fibronectin type-III" evidence="3">
    <location>
        <begin position="741"/>
        <end position="818"/>
    </location>
</feature>
<sequence>MKRKALARALALALCLLLAVPAFASSWDTTAQTASDVAAPALYADGNATLSGASGSVGAYVDGLGGLYLTGYDGTMSANYASQIVYVDEEQILYLAGQEIDDIGGTLMRLDLSDFSETAIADGVYRACALSGETVYYIPALNRTQLMRYDAATDSSTQAATASGDIVALYSLPEGIVAELTAGQGALLLAQGADVFAEYTGELPASAAYTDEYFLRLSDEGLLSIQTLENGSVEFVDFGVEDFAVLNGNVYYITSTAGQRRLKAFDPAQMSWRMVATLEGELTQIAASAESLFLLNETTGEVYRAHIEEGTLELYNSCDLQGLASDGYTLAALRLEAMSGQVNLYGVFAPEDLEAENGAGGWTSAEVPTFNFGEDAANASDAQYSITLVASWEVADEETTVDVLKPQEEYGTLSRGSRGEAVRALQQRLIELGYLNDDADGIFGSKTQYAVRLLQTDLADRGFAVNGVASAELQDVLFNEDLPDYDPYKALSRGNTGLRVTIMQDRLRALGYLADSADGIYGERTQEAVALFQEENGLSGNGSATRETLQRLYASNASACQSYIYMERGDTGYRVRELNERLKELYYYEGTPGSTYNNATVAAVRRLQAELGLRQTGVATASLQSRLFASNAPEYSGYITLQRGDSNDRVAALQRRLRDLNYYDANITGNFGSVTQAAIELFQRTAGLDVTGVATVETQQLLFSEDAPIYVEPTPTPVPTVTPTPAPGEVGAPEIGVSPIDSISGGVYYIDPTVSRVTFTWSADGDVAAYYVRVADSTGNTIVSQQVTNTSGNLAVSSLEEGVLYTISVGAIPENGTVDNARWTHLQFALTGTPTPTPTAVPTPTPTPTVTPTPAPGEVGIPSVSIDPVSSVGVDMVHYVPQGTLTLGWSADGDVDHYLVQVFDGMGQVLASQEFTATTTTLGTRDMREGEIYTLRVTAVPVNGTVEDGKSTDVRFALEPAQPTATATTSPTDAPTATPTETPTDAPTATPTETPTDAPTETPTEPPVGTVDTPQIGIDPASYEDGGVYYVNADATLFWGATGDVAGYNVRVTDGQTDFVNLENTQETSYALSLDKMEEGITYQITVTAIPTNGTAEDGVSATLSFAKEPAPQVGTVDTPQIGIDPASYEDGGVYYVNADATISWYATGDVAGYHVRITDGQTDFINQDTQDTSYALSLDDLAEGATYQITVTAIPTNGTAEDGESATISFARVPAQESEPVEEQPAEEQPAEEQPVEEQQPSSNPWDAPLNRDSDAALIEQMQTVLADWGWLTFDGEGAATRGQLDEATVNAVLNFQTYVNEQYAQDGTQLTLIDPASGNPEVGTDTLKLLFNDQSIVISPAG</sequence>
<gene>
    <name evidence="4" type="ORF">IAA52_05125</name>
</gene>
<organism evidence="4 5">
    <name type="scientific">Candidatus Pullichristensenella stercorigallinarum</name>
    <dbReference type="NCBI Taxonomy" id="2840909"/>
    <lineage>
        <taxon>Bacteria</taxon>
        <taxon>Bacillati</taxon>
        <taxon>Bacillota</taxon>
        <taxon>Clostridia</taxon>
        <taxon>Candidatus Pullichristensenella</taxon>
    </lineage>
</organism>
<dbReference type="SUPFAM" id="SSF49265">
    <property type="entry name" value="Fibronectin type III"/>
    <property type="match status" value="2"/>
</dbReference>
<feature type="region of interest" description="Disordered" evidence="1">
    <location>
        <begin position="832"/>
        <end position="857"/>
    </location>
</feature>
<feature type="signal peptide" evidence="2">
    <location>
        <begin position="1"/>
        <end position="24"/>
    </location>
</feature>
<dbReference type="InterPro" id="IPR003961">
    <property type="entry name" value="FN3_dom"/>
</dbReference>
<dbReference type="Gene3D" id="1.10.101.10">
    <property type="entry name" value="PGBD-like superfamily/PGBD"/>
    <property type="match status" value="4"/>
</dbReference>
<feature type="region of interest" description="Disordered" evidence="1">
    <location>
        <begin position="960"/>
        <end position="1016"/>
    </location>
</feature>
<feature type="domain" description="Fibronectin type-III" evidence="3">
    <location>
        <begin position="868"/>
        <end position="1096"/>
    </location>
</feature>
<comment type="caution">
    <text evidence="4">The sequence shown here is derived from an EMBL/GenBank/DDBJ whole genome shotgun (WGS) entry which is preliminary data.</text>
</comment>
<reference evidence="4" key="2">
    <citation type="journal article" date="2021" name="PeerJ">
        <title>Extensive microbial diversity within the chicken gut microbiome revealed by metagenomics and culture.</title>
        <authorList>
            <person name="Gilroy R."/>
            <person name="Ravi A."/>
            <person name="Getino M."/>
            <person name="Pursley I."/>
            <person name="Horton D.L."/>
            <person name="Alikhan N.F."/>
            <person name="Baker D."/>
            <person name="Gharbi K."/>
            <person name="Hall N."/>
            <person name="Watson M."/>
            <person name="Adriaenssens E.M."/>
            <person name="Foster-Nyarko E."/>
            <person name="Jarju S."/>
            <person name="Secka A."/>
            <person name="Antonio M."/>
            <person name="Oren A."/>
            <person name="Chaudhuri R.R."/>
            <person name="La Ragione R."/>
            <person name="Hildebrand F."/>
            <person name="Pallen M.J."/>
        </authorList>
    </citation>
    <scope>NUCLEOTIDE SEQUENCE</scope>
    <source>
        <strain evidence="4">ChiSjej6B24-2974</strain>
    </source>
</reference>
<dbReference type="InterPro" id="IPR036116">
    <property type="entry name" value="FN3_sf"/>
</dbReference>
<name>A0A9D0ZL82_9FIRM</name>
<dbReference type="Gene3D" id="2.60.40.10">
    <property type="entry name" value="Immunoglobulins"/>
    <property type="match status" value="1"/>
</dbReference>
<dbReference type="InterPro" id="IPR036366">
    <property type="entry name" value="PGBDSf"/>
</dbReference>
<dbReference type="Pfam" id="PF01471">
    <property type="entry name" value="PG_binding_1"/>
    <property type="match status" value="4"/>
</dbReference>
<feature type="chain" id="PRO_5039300293" evidence="2">
    <location>
        <begin position="25"/>
        <end position="1344"/>
    </location>
</feature>
<dbReference type="InterPro" id="IPR013783">
    <property type="entry name" value="Ig-like_fold"/>
</dbReference>
<dbReference type="PANTHER" id="PTHR47135">
    <property type="entry name" value="FIBRONECTIN TYPE III DOMAIN-CONTAINING PROTEIN 7"/>
    <property type="match status" value="1"/>
</dbReference>
<dbReference type="SMART" id="SM00060">
    <property type="entry name" value="FN3"/>
    <property type="match status" value="3"/>
</dbReference>
<dbReference type="SUPFAM" id="SSF47090">
    <property type="entry name" value="PGBD-like"/>
    <property type="match status" value="4"/>
</dbReference>
<dbReference type="PANTHER" id="PTHR47135:SF3">
    <property type="entry name" value="FIBRONECTIN TYPE-III DOMAIN-CONTAINING PROTEIN"/>
    <property type="match status" value="1"/>
</dbReference>
<evidence type="ECO:0000313" key="4">
    <source>
        <dbReference type="EMBL" id="HIQ82465.1"/>
    </source>
</evidence>
<feature type="compositionally biased region" description="Acidic residues" evidence="1">
    <location>
        <begin position="1220"/>
        <end position="1237"/>
    </location>
</feature>
<evidence type="ECO:0000256" key="2">
    <source>
        <dbReference type="SAM" id="SignalP"/>
    </source>
</evidence>
<accession>A0A9D0ZL82</accession>
<protein>
    <submittedName>
        <fullName evidence="4">Peptidoglycan-binding protein</fullName>
    </submittedName>
</protein>
<keyword evidence="2" id="KW-0732">Signal</keyword>
<dbReference type="Proteomes" id="UP000824260">
    <property type="component" value="Unassembled WGS sequence"/>
</dbReference>
<reference evidence="4" key="1">
    <citation type="submission" date="2020-10" db="EMBL/GenBank/DDBJ databases">
        <authorList>
            <person name="Gilroy R."/>
        </authorList>
    </citation>
    <scope>NUCLEOTIDE SEQUENCE</scope>
    <source>
        <strain evidence="4">ChiSjej6B24-2974</strain>
    </source>
</reference>
<dbReference type="EMBL" id="DVFZ01000051">
    <property type="protein sequence ID" value="HIQ82465.1"/>
    <property type="molecule type" value="Genomic_DNA"/>
</dbReference>
<proteinExistence type="predicted"/>
<feature type="compositionally biased region" description="Low complexity" evidence="1">
    <location>
        <begin position="960"/>
        <end position="1014"/>
    </location>
</feature>
<dbReference type="InterPro" id="IPR002477">
    <property type="entry name" value="Peptidoglycan-bd-like"/>
</dbReference>
<evidence type="ECO:0000259" key="3">
    <source>
        <dbReference type="SMART" id="SM00060"/>
    </source>
</evidence>
<dbReference type="CDD" id="cd00063">
    <property type="entry name" value="FN3"/>
    <property type="match status" value="1"/>
</dbReference>
<evidence type="ECO:0000256" key="1">
    <source>
        <dbReference type="SAM" id="MobiDB-lite"/>
    </source>
</evidence>
<feature type="compositionally biased region" description="Pro residues" evidence="1">
    <location>
        <begin position="835"/>
        <end position="855"/>
    </location>
</feature>
<feature type="domain" description="Fibronectin type-III" evidence="3">
    <location>
        <begin position="1126"/>
        <end position="1201"/>
    </location>
</feature>
<evidence type="ECO:0000313" key="5">
    <source>
        <dbReference type="Proteomes" id="UP000824260"/>
    </source>
</evidence>